<protein>
    <submittedName>
        <fullName evidence="1">Uncharacterized protein</fullName>
    </submittedName>
</protein>
<dbReference type="Proteomes" id="UP000091857">
    <property type="component" value="Chromosome 3"/>
</dbReference>
<accession>A0ACB7HYL8</accession>
<comment type="caution">
    <text evidence="1">The sequence shown here is derived from an EMBL/GenBank/DDBJ whole genome shotgun (WGS) entry which is preliminary data.</text>
</comment>
<sequence length="337" mass="39502">MDLGRIWVCFDICCVKLHVILATDQLVHTRGEYLIQSDFNTTLFVSKRLGGQKFLNQDENFKDCIENAGLIERRFDRCLGNVHWMDEMGIIECEAMPVGISNHSPLIIRMQSAINRRNIPFRFFNICVSHMMGLQEECGKWKGGKMLCLNYGVRELKKLNRREFFDISRRVDNYGSDHMNPILSDEERAMMSYFRNLLKPEEEFYKQKSMLIWANKEISTPKFFHNAMKIRRNDDIIEDQDAIKQAMVPTRRHADETESLILCEEVSDEEIKMTLWSIGNDKTSGMDRYNRRDVVNAFNVTTLTIISRVENPSSLGDYRPITYCTVIYKVIKCWLED</sequence>
<dbReference type="EMBL" id="CM004389">
    <property type="protein sequence ID" value="KAG8657763.1"/>
    <property type="molecule type" value="Genomic_DNA"/>
</dbReference>
<organism evidence="1 2">
    <name type="scientific">Manihot esculenta</name>
    <name type="common">Cassava</name>
    <name type="synonym">Jatropha manihot</name>
    <dbReference type="NCBI Taxonomy" id="3983"/>
    <lineage>
        <taxon>Eukaryota</taxon>
        <taxon>Viridiplantae</taxon>
        <taxon>Streptophyta</taxon>
        <taxon>Embryophyta</taxon>
        <taxon>Tracheophyta</taxon>
        <taxon>Spermatophyta</taxon>
        <taxon>Magnoliopsida</taxon>
        <taxon>eudicotyledons</taxon>
        <taxon>Gunneridae</taxon>
        <taxon>Pentapetalae</taxon>
        <taxon>rosids</taxon>
        <taxon>fabids</taxon>
        <taxon>Malpighiales</taxon>
        <taxon>Euphorbiaceae</taxon>
        <taxon>Crotonoideae</taxon>
        <taxon>Manihoteae</taxon>
        <taxon>Manihot</taxon>
    </lineage>
</organism>
<proteinExistence type="predicted"/>
<keyword evidence="2" id="KW-1185">Reference proteome</keyword>
<gene>
    <name evidence="1" type="ORF">MANES_03G089016v8</name>
</gene>
<name>A0ACB7HYL8_MANES</name>
<evidence type="ECO:0000313" key="1">
    <source>
        <dbReference type="EMBL" id="KAG8657763.1"/>
    </source>
</evidence>
<reference evidence="2" key="1">
    <citation type="journal article" date="2016" name="Nat. Biotechnol.">
        <title>Sequencing wild and cultivated cassava and related species reveals extensive interspecific hybridization and genetic diversity.</title>
        <authorList>
            <person name="Bredeson J.V."/>
            <person name="Lyons J.B."/>
            <person name="Prochnik S.E."/>
            <person name="Wu G.A."/>
            <person name="Ha C.M."/>
            <person name="Edsinger-Gonzales E."/>
            <person name="Grimwood J."/>
            <person name="Schmutz J."/>
            <person name="Rabbi I.Y."/>
            <person name="Egesi C."/>
            <person name="Nauluvula P."/>
            <person name="Lebot V."/>
            <person name="Ndunguru J."/>
            <person name="Mkamilo G."/>
            <person name="Bart R.S."/>
            <person name="Setter T.L."/>
            <person name="Gleadow R.M."/>
            <person name="Kulakow P."/>
            <person name="Ferguson M.E."/>
            <person name="Rounsley S."/>
            <person name="Rokhsar D.S."/>
        </authorList>
    </citation>
    <scope>NUCLEOTIDE SEQUENCE [LARGE SCALE GENOMIC DNA]</scope>
    <source>
        <strain evidence="2">cv. AM560-2</strain>
    </source>
</reference>
<evidence type="ECO:0000313" key="2">
    <source>
        <dbReference type="Proteomes" id="UP000091857"/>
    </source>
</evidence>